<evidence type="ECO:0000256" key="16">
    <source>
        <dbReference type="ARBA" id="ARBA00067026"/>
    </source>
</evidence>
<evidence type="ECO:0000256" key="10">
    <source>
        <dbReference type="ARBA" id="ARBA00023002"/>
    </source>
</evidence>
<proteinExistence type="inferred from homology"/>
<dbReference type="EMBL" id="AP017928">
    <property type="protein sequence ID" value="BBA32511.1"/>
    <property type="molecule type" value="Genomic_DNA"/>
</dbReference>
<keyword evidence="11" id="KW-0408">Iron</keyword>
<keyword evidence="6" id="KW-0479">Metal-binding</keyword>
<dbReference type="Pfam" id="PF01568">
    <property type="entry name" value="Molydop_binding"/>
    <property type="match status" value="1"/>
</dbReference>
<keyword evidence="9" id="KW-0249">Electron transport</keyword>
<keyword evidence="13" id="KW-0534">Nitrate assimilation</keyword>
<dbReference type="InterPro" id="IPR009010">
    <property type="entry name" value="Asp_de-COase-like_dom_sf"/>
</dbReference>
<evidence type="ECO:0000256" key="14">
    <source>
        <dbReference type="ARBA" id="ARBA00052176"/>
    </source>
</evidence>
<keyword evidence="5" id="KW-0500">Molybdenum</keyword>
<dbReference type="InterPro" id="IPR006656">
    <property type="entry name" value="Mopterin_OxRdtase"/>
</dbReference>
<dbReference type="Gene3D" id="1.10.10.1100">
    <property type="entry name" value="BFD-like [2Fe-2S]-binding domain"/>
    <property type="match status" value="1"/>
</dbReference>
<keyword evidence="10" id="KW-0560">Oxidoreductase</keyword>
<comment type="similarity">
    <text evidence="3">Belongs to the prokaryotic molybdopterin-containing oxidoreductase family. NasA/NapA/NarB subfamily.</text>
</comment>
<dbReference type="GO" id="GO:0016020">
    <property type="term" value="C:membrane"/>
    <property type="evidence" value="ECO:0007669"/>
    <property type="project" value="TreeGrafter"/>
</dbReference>
<feature type="domain" description="4Fe-4S Mo/W bis-MGD-type" evidence="17">
    <location>
        <begin position="15"/>
        <end position="71"/>
    </location>
</feature>
<dbReference type="FunFam" id="2.40.40.20:FF:000005">
    <property type="entry name" value="Periplasmic nitrate reductase"/>
    <property type="match status" value="1"/>
</dbReference>
<evidence type="ECO:0000256" key="6">
    <source>
        <dbReference type="ARBA" id="ARBA00022723"/>
    </source>
</evidence>
<evidence type="ECO:0000256" key="4">
    <source>
        <dbReference type="ARBA" id="ARBA00022485"/>
    </source>
</evidence>
<evidence type="ECO:0000256" key="1">
    <source>
        <dbReference type="ARBA" id="ARBA00001942"/>
    </source>
</evidence>
<evidence type="ECO:0000256" key="12">
    <source>
        <dbReference type="ARBA" id="ARBA00023014"/>
    </source>
</evidence>
<keyword evidence="19" id="KW-1185">Reference proteome</keyword>
<dbReference type="RefSeq" id="WP_232020489.1">
    <property type="nucleotide sequence ID" value="NZ_AP017928.1"/>
</dbReference>
<dbReference type="GO" id="GO:0045333">
    <property type="term" value="P:cellular respiration"/>
    <property type="evidence" value="ECO:0007669"/>
    <property type="project" value="UniProtKB-ARBA"/>
</dbReference>
<dbReference type="InterPro" id="IPR006963">
    <property type="entry name" value="Mopterin_OxRdtase_4Fe-4S_dom"/>
</dbReference>
<dbReference type="Proteomes" id="UP000266313">
    <property type="component" value="Chromosome"/>
</dbReference>
<dbReference type="GO" id="GO:0050140">
    <property type="term" value="F:nitrate reductase (cytochrome) activity"/>
    <property type="evidence" value="ECO:0007669"/>
    <property type="project" value="UniProtKB-EC"/>
</dbReference>
<keyword evidence="7" id="KW-0732">Signal</keyword>
<evidence type="ECO:0000259" key="17">
    <source>
        <dbReference type="PROSITE" id="PS51669"/>
    </source>
</evidence>
<dbReference type="SUPFAM" id="SSF50692">
    <property type="entry name" value="ADC-like"/>
    <property type="match status" value="1"/>
</dbReference>
<dbReference type="InterPro" id="IPR006657">
    <property type="entry name" value="MoPterin_dinucl-bd_dom"/>
</dbReference>
<dbReference type="GO" id="GO:0042128">
    <property type="term" value="P:nitrate assimilation"/>
    <property type="evidence" value="ECO:0007669"/>
    <property type="project" value="UniProtKB-KW"/>
</dbReference>
<dbReference type="Gene3D" id="2.20.25.90">
    <property type="entry name" value="ADC-like domains"/>
    <property type="match status" value="1"/>
</dbReference>
<reference evidence="18 19" key="1">
    <citation type="submission" date="2016-12" db="EMBL/GenBank/DDBJ databases">
        <title>Genome sequencing of Methylocaldum marinum.</title>
        <authorList>
            <person name="Takeuchi M."/>
            <person name="Kamagata Y."/>
            <person name="Hiraoka S."/>
            <person name="Oshima K."/>
            <person name="Hattori M."/>
            <person name="Iwasaki W."/>
        </authorList>
    </citation>
    <scope>NUCLEOTIDE SEQUENCE [LARGE SCALE GENOMIC DNA]</scope>
    <source>
        <strain evidence="18 19">S8</strain>
    </source>
</reference>
<dbReference type="CDD" id="cd02754">
    <property type="entry name" value="MopB_Nitrate-R-NapA-like"/>
    <property type="match status" value="1"/>
</dbReference>
<gene>
    <name evidence="18" type="ORF">sS8_0546</name>
</gene>
<dbReference type="GO" id="GO:1990204">
    <property type="term" value="C:oxidoreductase complex"/>
    <property type="evidence" value="ECO:0007669"/>
    <property type="project" value="UniProtKB-ARBA"/>
</dbReference>
<dbReference type="PANTHER" id="PTHR43105:SF9">
    <property type="entry name" value="NADPH-FE(3+) OXIDOREDUCTASE SUBUNIT ALPHA"/>
    <property type="match status" value="1"/>
</dbReference>
<dbReference type="SMART" id="SM00926">
    <property type="entry name" value="Molybdop_Fe4S4"/>
    <property type="match status" value="1"/>
</dbReference>
<dbReference type="Pfam" id="PF04879">
    <property type="entry name" value="Molybdop_Fe4S4"/>
    <property type="match status" value="1"/>
</dbReference>
<evidence type="ECO:0000256" key="7">
    <source>
        <dbReference type="ARBA" id="ARBA00022729"/>
    </source>
</evidence>
<comment type="function">
    <text evidence="15">Catalytic subunit of the periplasmic nitrate reductase complex NapAB. Receives electrons from NapB and catalyzes the reduction of nitrate to nitrite.</text>
</comment>
<name>A0A250KNH2_9GAMM</name>
<dbReference type="InterPro" id="IPR050123">
    <property type="entry name" value="Prok_molybdopt-oxidoreductase"/>
</dbReference>
<keyword evidence="8" id="KW-0574">Periplasm</keyword>
<dbReference type="InterPro" id="IPR041854">
    <property type="entry name" value="BFD-like_2Fe2S-bd_dom_sf"/>
</dbReference>
<dbReference type="AlphaFoldDB" id="A0A250KNH2"/>
<dbReference type="GO" id="GO:0051539">
    <property type="term" value="F:4 iron, 4 sulfur cluster binding"/>
    <property type="evidence" value="ECO:0007669"/>
    <property type="project" value="UniProtKB-KW"/>
</dbReference>
<dbReference type="Pfam" id="PF04324">
    <property type="entry name" value="Fer2_BFD"/>
    <property type="match status" value="1"/>
</dbReference>
<dbReference type="GO" id="GO:0043546">
    <property type="term" value="F:molybdopterin cofactor binding"/>
    <property type="evidence" value="ECO:0007669"/>
    <property type="project" value="InterPro"/>
</dbReference>
<evidence type="ECO:0000256" key="8">
    <source>
        <dbReference type="ARBA" id="ARBA00022764"/>
    </source>
</evidence>
<evidence type="ECO:0000256" key="13">
    <source>
        <dbReference type="ARBA" id="ARBA00023063"/>
    </source>
</evidence>
<dbReference type="EC" id="1.9.6.1" evidence="16"/>
<evidence type="ECO:0000256" key="11">
    <source>
        <dbReference type="ARBA" id="ARBA00023004"/>
    </source>
</evidence>
<evidence type="ECO:0000313" key="18">
    <source>
        <dbReference type="EMBL" id="BBA32511.1"/>
    </source>
</evidence>
<comment type="catalytic activity">
    <reaction evidence="14">
        <text>2 Fe(II)-[cytochrome] + nitrate + 2 H(+) = 2 Fe(III)-[cytochrome] + nitrite + H2O</text>
        <dbReference type="Rhea" id="RHEA:12909"/>
        <dbReference type="Rhea" id="RHEA-COMP:11777"/>
        <dbReference type="Rhea" id="RHEA-COMP:11778"/>
        <dbReference type="ChEBI" id="CHEBI:15377"/>
        <dbReference type="ChEBI" id="CHEBI:15378"/>
        <dbReference type="ChEBI" id="CHEBI:16301"/>
        <dbReference type="ChEBI" id="CHEBI:17632"/>
        <dbReference type="ChEBI" id="CHEBI:29033"/>
        <dbReference type="ChEBI" id="CHEBI:29034"/>
        <dbReference type="EC" id="1.9.6.1"/>
    </reaction>
</comment>
<evidence type="ECO:0000256" key="15">
    <source>
        <dbReference type="ARBA" id="ARBA00055000"/>
    </source>
</evidence>
<evidence type="ECO:0000313" key="19">
    <source>
        <dbReference type="Proteomes" id="UP000266313"/>
    </source>
</evidence>
<dbReference type="Pfam" id="PF00384">
    <property type="entry name" value="Molybdopterin"/>
    <property type="match status" value="1"/>
</dbReference>
<dbReference type="Gene3D" id="2.40.40.20">
    <property type="match status" value="1"/>
</dbReference>
<organism evidence="18 19">
    <name type="scientific">Methylocaldum marinum</name>
    <dbReference type="NCBI Taxonomy" id="1432792"/>
    <lineage>
        <taxon>Bacteria</taxon>
        <taxon>Pseudomonadati</taxon>
        <taxon>Pseudomonadota</taxon>
        <taxon>Gammaproteobacteria</taxon>
        <taxon>Methylococcales</taxon>
        <taxon>Methylococcaceae</taxon>
        <taxon>Methylocaldum</taxon>
    </lineage>
</organism>
<keyword evidence="9" id="KW-0813">Transport</keyword>
<evidence type="ECO:0000256" key="5">
    <source>
        <dbReference type="ARBA" id="ARBA00022505"/>
    </source>
</evidence>
<dbReference type="Gene3D" id="3.40.50.740">
    <property type="match status" value="1"/>
</dbReference>
<comment type="cofactor">
    <cofactor evidence="2">
        <name>[4Fe-4S] cluster</name>
        <dbReference type="ChEBI" id="CHEBI:49883"/>
    </cofactor>
</comment>
<dbReference type="GO" id="GO:0046872">
    <property type="term" value="F:metal ion binding"/>
    <property type="evidence" value="ECO:0007669"/>
    <property type="project" value="UniProtKB-KW"/>
</dbReference>
<evidence type="ECO:0000256" key="2">
    <source>
        <dbReference type="ARBA" id="ARBA00001966"/>
    </source>
</evidence>
<dbReference type="InterPro" id="IPR041957">
    <property type="entry name" value="CT_Nitrate-R-NapA-like"/>
</dbReference>
<keyword evidence="4" id="KW-0004">4Fe-4S</keyword>
<comment type="cofactor">
    <cofactor evidence="1">
        <name>Mo-bis(molybdopterin guanine dinucleotide)</name>
        <dbReference type="ChEBI" id="CHEBI:60539"/>
    </cofactor>
</comment>
<dbReference type="Gene3D" id="3.40.228.10">
    <property type="entry name" value="Dimethylsulfoxide Reductase, domain 2"/>
    <property type="match status" value="1"/>
</dbReference>
<protein>
    <recommendedName>
        <fullName evidence="16">nitrate reductase (cytochrome)</fullName>
        <ecNumber evidence="16">1.9.6.1</ecNumber>
    </recommendedName>
</protein>
<evidence type="ECO:0000256" key="3">
    <source>
        <dbReference type="ARBA" id="ARBA00008747"/>
    </source>
</evidence>
<dbReference type="PANTHER" id="PTHR43105">
    <property type="entry name" value="RESPIRATORY NITRATE REDUCTASE"/>
    <property type="match status" value="1"/>
</dbReference>
<accession>A0A250KNH2</accession>
<dbReference type="InterPro" id="IPR007419">
    <property type="entry name" value="BFD-like_2Fe2S-bd_dom"/>
</dbReference>
<dbReference type="SUPFAM" id="SSF53706">
    <property type="entry name" value="Formate dehydrogenase/DMSO reductase, domains 1-3"/>
    <property type="match status" value="1"/>
</dbReference>
<sequence length="908" mass="99004">MISAALSDRSLTADDAPVATTCPYCGVGCGVLAKPRGPESAEIKGDPEHPANFGRLCSKGSSLGETLSLETRLLHPEIRGRRVSWDDALTTVADTFRRTIDTHGPDAVAFYVSGQLLTEDYYVANKLMKGYIGSGNIDTNSRLCMSSTVAAQKRAFGEDVVPGSYEDLELADLIVLVGSNTAWCHPVLFQRMVAAKKRNSRLKIVNIDPRRTATGQSADLHLPIRPGTDVALFNGLLNFLRHNDKIDFTFLENHLGHYAAAFESARKAAPSLPAVAQICGISEDDLATFYQWFAHTEKVVTAWSQGVNQSSSGTDKVNSIINVHLATGRIGKPGMGPLSLTGQPNAMGGREVGGLANQLAAHLDIENPEHRALVQAFWNAPRMPTKPGLKAVDLFRAIAEGRIKAVWIMATNPAVSLPDANAVRDALHRCEFVAVSECESGTDLGAFAHVNLPALAWGEKDGTVTNSERRISRQRAFLAAPGEAKPDWWIVSRVAERMGYGESFSYRSAWEIFREHACLSGFRNGGGRAFDISGLAELDRAGYDALKPIQWPVNVDYPNGAARMFCNGGFSFAGRRAELVPVVPKAPANPPDAAYPLVLNTGRIRDQWHTMTRTGKTSRLTNHVPEPFAELNTNDAVRFGIQEGMLVRLESRFGQALARARLSEDQQPGSVFVPMHWSGPYASRGLINALVNPATDPFSGEPESKHTPVRIAPYRPAWHGFVLSREPLGAIEAEYRVTIRGDGHWLYELAHSETPPAWPAWIRGMPAQFSARRESAPAVPENGNEEWLEFADPHTGRYRCALLHGGRLQLCAFINRSFELPPRSWLAGLFALDEVPDRARMSLLAGKPASAEDDRGRIVCSCFGVGVNTLKRAIQKQNLSTTEQIGAALKAGTNCGSCIPELKSLLQR</sequence>
<dbReference type="PROSITE" id="PS51669">
    <property type="entry name" value="4FE4S_MOW_BIS_MGD"/>
    <property type="match status" value="1"/>
</dbReference>
<dbReference type="CDD" id="cd02791">
    <property type="entry name" value="MopB_CT_Nitrate-R-NapA-like"/>
    <property type="match status" value="1"/>
</dbReference>
<evidence type="ECO:0000256" key="9">
    <source>
        <dbReference type="ARBA" id="ARBA00022982"/>
    </source>
</evidence>
<keyword evidence="12" id="KW-0411">Iron-sulfur</keyword>
<dbReference type="KEGG" id="mmai:sS8_0546"/>